<dbReference type="InterPro" id="IPR006776">
    <property type="entry name" value="SsgB"/>
</dbReference>
<dbReference type="RefSeq" id="WP_019891322.1">
    <property type="nucleotide sequence ID" value="NZ_BMQQ01000001.1"/>
</dbReference>
<evidence type="ECO:0000256" key="2">
    <source>
        <dbReference type="ARBA" id="ARBA00009323"/>
    </source>
</evidence>
<keyword evidence="3" id="KW-0132">Cell division</keyword>
<dbReference type="Gene3D" id="2.30.31.20">
    <property type="entry name" value="Sporulation-specific cell division protein SsgB"/>
    <property type="match status" value="1"/>
</dbReference>
<dbReference type="EMBL" id="BMQQ01000001">
    <property type="protein sequence ID" value="GGT16140.1"/>
    <property type="molecule type" value="Genomic_DNA"/>
</dbReference>
<gene>
    <name evidence="7" type="ORF">GCM10014713_06300</name>
</gene>
<sequence>MSRPLEKTIDATLRSVIGEWHELLVRLRYVPHDPLAVRLDFLVAESEPPVATWVFARDLLATGLTRPSGEGDVRVRPHGQDATDVELISGRARCLVRMASVPVRDFVVRTRPAEEHCDEEIATALGRLLTELLPGGVRKNADS</sequence>
<dbReference type="AlphaFoldDB" id="A0A918GX75"/>
<reference evidence="7" key="2">
    <citation type="submission" date="2020-09" db="EMBL/GenBank/DDBJ databases">
        <authorList>
            <person name="Sun Q."/>
            <person name="Ohkuma M."/>
        </authorList>
    </citation>
    <scope>NUCLEOTIDE SEQUENCE</scope>
    <source>
        <strain evidence="7">JCM 3172</strain>
    </source>
</reference>
<evidence type="ECO:0000256" key="6">
    <source>
        <dbReference type="ARBA" id="ARBA00023306"/>
    </source>
</evidence>
<dbReference type="GO" id="GO:0030428">
    <property type="term" value="C:cell septum"/>
    <property type="evidence" value="ECO:0007669"/>
    <property type="project" value="UniProtKB-SubCell"/>
</dbReference>
<evidence type="ECO:0008006" key="9">
    <source>
        <dbReference type="Google" id="ProtNLM"/>
    </source>
</evidence>
<evidence type="ECO:0000313" key="7">
    <source>
        <dbReference type="EMBL" id="GGT16140.1"/>
    </source>
</evidence>
<dbReference type="InterPro" id="IPR038658">
    <property type="entry name" value="SsgB_sf"/>
</dbReference>
<keyword evidence="4" id="KW-0749">Sporulation</keyword>
<name>A0A918GX75_9ACTN</name>
<dbReference type="Pfam" id="PF04686">
    <property type="entry name" value="SsgA"/>
    <property type="match status" value="1"/>
</dbReference>
<comment type="similarity">
    <text evidence="2">Belongs to the SsgA family.</text>
</comment>
<comment type="subcellular location">
    <subcellularLocation>
        <location evidence="1">Cell septum</location>
    </subcellularLocation>
</comment>
<keyword evidence="8" id="KW-1185">Reference proteome</keyword>
<dbReference type="GO" id="GO:0000917">
    <property type="term" value="P:division septum assembly"/>
    <property type="evidence" value="ECO:0007669"/>
    <property type="project" value="UniProtKB-KW"/>
</dbReference>
<keyword evidence="5" id="KW-0717">Septation</keyword>
<evidence type="ECO:0000256" key="5">
    <source>
        <dbReference type="ARBA" id="ARBA00023210"/>
    </source>
</evidence>
<dbReference type="Proteomes" id="UP000619486">
    <property type="component" value="Unassembled WGS sequence"/>
</dbReference>
<proteinExistence type="inferred from homology"/>
<organism evidence="7 8">
    <name type="scientific">Streptomyces purpureus</name>
    <dbReference type="NCBI Taxonomy" id="1951"/>
    <lineage>
        <taxon>Bacteria</taxon>
        <taxon>Bacillati</taxon>
        <taxon>Actinomycetota</taxon>
        <taxon>Actinomycetes</taxon>
        <taxon>Kitasatosporales</taxon>
        <taxon>Streptomycetaceae</taxon>
        <taxon>Streptomyces</taxon>
    </lineage>
</organism>
<evidence type="ECO:0000256" key="3">
    <source>
        <dbReference type="ARBA" id="ARBA00022618"/>
    </source>
</evidence>
<evidence type="ECO:0000256" key="1">
    <source>
        <dbReference type="ARBA" id="ARBA00004431"/>
    </source>
</evidence>
<protein>
    <recommendedName>
        <fullName evidence="9">SsgA family sporulation/cell division regulator</fullName>
    </recommendedName>
</protein>
<evidence type="ECO:0000313" key="8">
    <source>
        <dbReference type="Proteomes" id="UP000619486"/>
    </source>
</evidence>
<dbReference type="GO" id="GO:0030435">
    <property type="term" value="P:sporulation resulting in formation of a cellular spore"/>
    <property type="evidence" value="ECO:0007669"/>
    <property type="project" value="UniProtKB-KW"/>
</dbReference>
<comment type="caution">
    <text evidence="7">The sequence shown here is derived from an EMBL/GenBank/DDBJ whole genome shotgun (WGS) entry which is preliminary data.</text>
</comment>
<keyword evidence="6" id="KW-0131">Cell cycle</keyword>
<accession>A0A918GX75</accession>
<reference evidence="7" key="1">
    <citation type="journal article" date="2014" name="Int. J. Syst. Evol. Microbiol.">
        <title>Complete genome sequence of Corynebacterium casei LMG S-19264T (=DSM 44701T), isolated from a smear-ripened cheese.</title>
        <authorList>
            <consortium name="US DOE Joint Genome Institute (JGI-PGF)"/>
            <person name="Walter F."/>
            <person name="Albersmeier A."/>
            <person name="Kalinowski J."/>
            <person name="Ruckert C."/>
        </authorList>
    </citation>
    <scope>NUCLEOTIDE SEQUENCE</scope>
    <source>
        <strain evidence="7">JCM 3172</strain>
    </source>
</reference>
<evidence type="ECO:0000256" key="4">
    <source>
        <dbReference type="ARBA" id="ARBA00022969"/>
    </source>
</evidence>